<dbReference type="CDD" id="cd00515">
    <property type="entry name" value="HAM1"/>
    <property type="match status" value="1"/>
</dbReference>
<comment type="function">
    <text evidence="10">Pyrophosphatase that catalyzes the hydrolysis of nucleoside triphosphates to their monophosphate derivatives, with a high preference for the non-canonical purine nucleotides XTP (xanthosine triphosphate), dITP (deoxyinosine triphosphate) and ITP. Seems to function as a house-cleaning enzyme that removes non-canonical purine nucleotides from the nucleotide pool, thus preventing their incorporation into DNA/RNA and avoiding chromosomal lesions.</text>
</comment>
<comment type="catalytic activity">
    <reaction evidence="9 10">
        <text>XTP + H2O = XMP + diphosphate + H(+)</text>
        <dbReference type="Rhea" id="RHEA:28610"/>
        <dbReference type="ChEBI" id="CHEBI:15377"/>
        <dbReference type="ChEBI" id="CHEBI:15378"/>
        <dbReference type="ChEBI" id="CHEBI:33019"/>
        <dbReference type="ChEBI" id="CHEBI:57464"/>
        <dbReference type="ChEBI" id="CHEBI:61314"/>
        <dbReference type="EC" id="3.6.1.66"/>
    </reaction>
</comment>
<dbReference type="OrthoDB" id="9807456at2"/>
<dbReference type="GO" id="GO:0036220">
    <property type="term" value="F:ITP diphosphatase activity"/>
    <property type="evidence" value="ECO:0007669"/>
    <property type="project" value="UniProtKB-UniRule"/>
</dbReference>
<organism evidence="12 13">
    <name type="scientific">Salipaludibacillus aurantiacus</name>
    <dbReference type="NCBI Taxonomy" id="1601833"/>
    <lineage>
        <taxon>Bacteria</taxon>
        <taxon>Bacillati</taxon>
        <taxon>Bacillota</taxon>
        <taxon>Bacilli</taxon>
        <taxon>Bacillales</taxon>
        <taxon>Bacillaceae</taxon>
    </lineage>
</organism>
<evidence type="ECO:0000256" key="6">
    <source>
        <dbReference type="ARBA" id="ARBA00022842"/>
    </source>
</evidence>
<keyword evidence="3 10" id="KW-0479">Metal-binding</keyword>
<dbReference type="InterPro" id="IPR020922">
    <property type="entry name" value="dITP/XTP_pyrophosphatase"/>
</dbReference>
<comment type="catalytic activity">
    <reaction evidence="10">
        <text>ITP + H2O = IMP + diphosphate + H(+)</text>
        <dbReference type="Rhea" id="RHEA:29399"/>
        <dbReference type="ChEBI" id="CHEBI:15377"/>
        <dbReference type="ChEBI" id="CHEBI:15378"/>
        <dbReference type="ChEBI" id="CHEBI:33019"/>
        <dbReference type="ChEBI" id="CHEBI:58053"/>
        <dbReference type="ChEBI" id="CHEBI:61402"/>
        <dbReference type="EC" id="3.6.1.66"/>
    </reaction>
</comment>
<dbReference type="GO" id="GO:0035870">
    <property type="term" value="F:dITP diphosphatase activity"/>
    <property type="evidence" value="ECO:0007669"/>
    <property type="project" value="UniProtKB-UniRule"/>
</dbReference>
<evidence type="ECO:0000256" key="7">
    <source>
        <dbReference type="ARBA" id="ARBA00023080"/>
    </source>
</evidence>
<keyword evidence="7 10" id="KW-0546">Nucleotide metabolism</keyword>
<evidence type="ECO:0000313" key="12">
    <source>
        <dbReference type="EMBL" id="SER91317.1"/>
    </source>
</evidence>
<proteinExistence type="inferred from homology"/>
<dbReference type="GO" id="GO:0000166">
    <property type="term" value="F:nucleotide binding"/>
    <property type="evidence" value="ECO:0007669"/>
    <property type="project" value="UniProtKB-KW"/>
</dbReference>
<dbReference type="RefSeq" id="WP_093049692.1">
    <property type="nucleotide sequence ID" value="NZ_FOGT01000005.1"/>
</dbReference>
<dbReference type="Gene3D" id="3.90.950.10">
    <property type="match status" value="1"/>
</dbReference>
<dbReference type="GO" id="GO:0009117">
    <property type="term" value="P:nucleotide metabolic process"/>
    <property type="evidence" value="ECO:0007669"/>
    <property type="project" value="UniProtKB-KW"/>
</dbReference>
<dbReference type="Pfam" id="PF01725">
    <property type="entry name" value="Ham1p_like"/>
    <property type="match status" value="1"/>
</dbReference>
<dbReference type="FunFam" id="3.90.950.10:FF:000001">
    <property type="entry name" value="dITP/XTP pyrophosphatase"/>
    <property type="match status" value="1"/>
</dbReference>
<feature type="binding site" evidence="10">
    <location>
        <position position="177"/>
    </location>
    <ligand>
        <name>substrate</name>
    </ligand>
</feature>
<dbReference type="InterPro" id="IPR002637">
    <property type="entry name" value="RdgB/HAM1"/>
</dbReference>
<dbReference type="PANTHER" id="PTHR11067">
    <property type="entry name" value="INOSINE TRIPHOSPHATE PYROPHOSPHATASE/HAM1 PROTEIN"/>
    <property type="match status" value="1"/>
</dbReference>
<gene>
    <name evidence="12" type="ORF">SAMN05518684_10584</name>
</gene>
<dbReference type="HAMAP" id="MF_01405">
    <property type="entry name" value="Non_canon_purine_NTPase"/>
    <property type="match status" value="1"/>
</dbReference>
<feature type="binding site" evidence="10">
    <location>
        <position position="72"/>
    </location>
    <ligand>
        <name>substrate</name>
    </ligand>
</feature>
<protein>
    <recommendedName>
        <fullName evidence="10">dITP/XTP pyrophosphatase</fullName>
        <ecNumber evidence="10">3.6.1.66</ecNumber>
    </recommendedName>
    <alternativeName>
        <fullName evidence="10">Non-canonical purine NTP pyrophosphatase</fullName>
    </alternativeName>
    <alternativeName>
        <fullName evidence="10">Non-standard purine NTP pyrophosphatase</fullName>
    </alternativeName>
    <alternativeName>
        <fullName evidence="10">Nucleoside-triphosphate diphosphatase</fullName>
    </alternativeName>
    <alternativeName>
        <fullName evidence="10">Nucleoside-triphosphate pyrophosphatase</fullName>
        <shortName evidence="10">NTPase</shortName>
    </alternativeName>
</protein>
<dbReference type="GO" id="GO:0005829">
    <property type="term" value="C:cytosol"/>
    <property type="evidence" value="ECO:0007669"/>
    <property type="project" value="TreeGrafter"/>
</dbReference>
<evidence type="ECO:0000256" key="9">
    <source>
        <dbReference type="ARBA" id="ARBA00052017"/>
    </source>
</evidence>
<evidence type="ECO:0000256" key="4">
    <source>
        <dbReference type="ARBA" id="ARBA00022741"/>
    </source>
</evidence>
<evidence type="ECO:0000313" key="13">
    <source>
        <dbReference type="Proteomes" id="UP000198571"/>
    </source>
</evidence>
<keyword evidence="6 10" id="KW-0460">Magnesium</keyword>
<dbReference type="GO" id="GO:0036222">
    <property type="term" value="F:XTP diphosphatase activity"/>
    <property type="evidence" value="ECO:0007669"/>
    <property type="project" value="UniProtKB-UniRule"/>
</dbReference>
<dbReference type="GO" id="GO:0017111">
    <property type="term" value="F:ribonucleoside triphosphate phosphatase activity"/>
    <property type="evidence" value="ECO:0007669"/>
    <property type="project" value="InterPro"/>
</dbReference>
<dbReference type="InterPro" id="IPR029001">
    <property type="entry name" value="ITPase-like_fam"/>
</dbReference>
<dbReference type="NCBIfam" id="NF011397">
    <property type="entry name" value="PRK14822.1"/>
    <property type="match status" value="1"/>
</dbReference>
<evidence type="ECO:0000256" key="1">
    <source>
        <dbReference type="ARBA" id="ARBA00008023"/>
    </source>
</evidence>
<evidence type="ECO:0000256" key="2">
    <source>
        <dbReference type="ARBA" id="ARBA00011738"/>
    </source>
</evidence>
<comment type="subunit">
    <text evidence="2 10">Homodimer.</text>
</comment>
<dbReference type="Proteomes" id="UP000198571">
    <property type="component" value="Unassembled WGS sequence"/>
</dbReference>
<dbReference type="EMBL" id="FOGT01000005">
    <property type="protein sequence ID" value="SER91317.1"/>
    <property type="molecule type" value="Genomic_DNA"/>
</dbReference>
<dbReference type="GO" id="GO:0009146">
    <property type="term" value="P:purine nucleoside triphosphate catabolic process"/>
    <property type="evidence" value="ECO:0007669"/>
    <property type="project" value="UniProtKB-UniRule"/>
</dbReference>
<dbReference type="SUPFAM" id="SSF52972">
    <property type="entry name" value="ITPase-like"/>
    <property type="match status" value="1"/>
</dbReference>
<feature type="binding site" evidence="10">
    <location>
        <position position="71"/>
    </location>
    <ligand>
        <name>Mg(2+)</name>
        <dbReference type="ChEBI" id="CHEBI:18420"/>
    </ligand>
</feature>
<feature type="binding site" evidence="10">
    <location>
        <begin position="182"/>
        <end position="183"/>
    </location>
    <ligand>
        <name>substrate</name>
    </ligand>
</feature>
<comment type="catalytic activity">
    <reaction evidence="8 10">
        <text>dITP + H2O = dIMP + diphosphate + H(+)</text>
        <dbReference type="Rhea" id="RHEA:28342"/>
        <dbReference type="ChEBI" id="CHEBI:15377"/>
        <dbReference type="ChEBI" id="CHEBI:15378"/>
        <dbReference type="ChEBI" id="CHEBI:33019"/>
        <dbReference type="ChEBI" id="CHEBI:61194"/>
        <dbReference type="ChEBI" id="CHEBI:61382"/>
        <dbReference type="EC" id="3.6.1.66"/>
    </reaction>
</comment>
<keyword evidence="13" id="KW-1185">Reference proteome</keyword>
<keyword evidence="4 10" id="KW-0547">Nucleotide-binding</keyword>
<sequence length="206" mass="23219">MYKEIFIATQNKGKVAEFDAFFQKKGLKVKSLLDLEEEIDVVEDGDTFEENAIKKAKTISEIINRPVLADDSGLSVDALNGEPGIYSARYAGAEKDDEANNKKLLKELEDVESKERSARFICVLAVCFPGGEVKTVTGECKGRITQQPQGSHGFGYDPLFYLPQLNKTMAELTREEKNKLSHRADALIQLNKLWDKWVEDETDLKR</sequence>
<feature type="binding site" evidence="10">
    <location>
        <begin position="154"/>
        <end position="157"/>
    </location>
    <ligand>
        <name>substrate</name>
    </ligand>
</feature>
<dbReference type="NCBIfam" id="TIGR00042">
    <property type="entry name" value="RdgB/HAM1 family non-canonical purine NTP pyrophosphatase"/>
    <property type="match status" value="1"/>
</dbReference>
<reference evidence="13" key="1">
    <citation type="submission" date="2016-10" db="EMBL/GenBank/DDBJ databases">
        <authorList>
            <person name="Varghese N."/>
            <person name="Submissions S."/>
        </authorList>
    </citation>
    <scope>NUCLEOTIDE SEQUENCE [LARGE SCALE GENOMIC DNA]</scope>
    <source>
        <strain evidence="13">S9</strain>
    </source>
</reference>
<keyword evidence="5 10" id="KW-0378">Hydrolase</keyword>
<evidence type="ECO:0000256" key="3">
    <source>
        <dbReference type="ARBA" id="ARBA00022723"/>
    </source>
</evidence>
<accession>A0A1H9T2L4</accession>
<dbReference type="AlphaFoldDB" id="A0A1H9T2L4"/>
<comment type="caution">
    <text evidence="10">Lacks conserved residue(s) required for the propagation of feature annotation.</text>
</comment>
<comment type="similarity">
    <text evidence="1 10 11">Belongs to the HAM1 NTPase family.</text>
</comment>
<evidence type="ECO:0000256" key="8">
    <source>
        <dbReference type="ARBA" id="ARBA00051875"/>
    </source>
</evidence>
<dbReference type="PANTHER" id="PTHR11067:SF9">
    <property type="entry name" value="INOSINE TRIPHOSPHATE PYROPHOSPHATASE"/>
    <property type="match status" value="1"/>
</dbReference>
<evidence type="ECO:0000256" key="10">
    <source>
        <dbReference type="HAMAP-Rule" id="MF_01405"/>
    </source>
</evidence>
<dbReference type="STRING" id="1601833.SAMN05518684_10584"/>
<dbReference type="EC" id="3.6.1.66" evidence="10"/>
<feature type="active site" description="Proton acceptor" evidence="10">
    <location>
        <position position="71"/>
    </location>
</feature>
<comment type="cofactor">
    <cofactor evidence="10">
        <name>Mg(2+)</name>
        <dbReference type="ChEBI" id="CHEBI:18420"/>
    </cofactor>
    <text evidence="10">Binds 1 Mg(2+) ion per subunit.</text>
</comment>
<feature type="binding site" evidence="10">
    <location>
        <begin position="9"/>
        <end position="14"/>
    </location>
    <ligand>
        <name>substrate</name>
    </ligand>
</feature>
<dbReference type="GO" id="GO:0046872">
    <property type="term" value="F:metal ion binding"/>
    <property type="evidence" value="ECO:0007669"/>
    <property type="project" value="UniProtKB-KW"/>
</dbReference>
<evidence type="ECO:0000256" key="11">
    <source>
        <dbReference type="RuleBase" id="RU003781"/>
    </source>
</evidence>
<evidence type="ECO:0000256" key="5">
    <source>
        <dbReference type="ARBA" id="ARBA00022801"/>
    </source>
</evidence>
<name>A0A1H9T2L4_9BACI</name>